<dbReference type="InterPro" id="IPR000086">
    <property type="entry name" value="NUDIX_hydrolase_dom"/>
</dbReference>
<dbReference type="Pfam" id="PF12535">
    <property type="entry name" value="Nudix_N"/>
    <property type="match status" value="1"/>
</dbReference>
<proteinExistence type="predicted"/>
<organism evidence="2 3">
    <name type="scientific">Francisella tularensis</name>
    <dbReference type="NCBI Taxonomy" id="263"/>
    <lineage>
        <taxon>Bacteria</taxon>
        <taxon>Pseudomonadati</taxon>
        <taxon>Pseudomonadota</taxon>
        <taxon>Gammaproteobacteria</taxon>
        <taxon>Thiotrichales</taxon>
        <taxon>Francisellaceae</taxon>
        <taxon>Francisella</taxon>
    </lineage>
</organism>
<feature type="domain" description="Nudix hydrolase" evidence="1">
    <location>
        <begin position="79"/>
        <end position="208"/>
    </location>
</feature>
<keyword evidence="2" id="KW-0378">Hydrolase</keyword>
<dbReference type="InterPro" id="IPR059176">
    <property type="entry name" value="UDP-X_N"/>
</dbReference>
<dbReference type="PANTHER" id="PTHR43736:SF1">
    <property type="entry name" value="DIHYDRONEOPTERIN TRIPHOSPHATE DIPHOSPHATASE"/>
    <property type="match status" value="1"/>
</dbReference>
<name>A0A6I4RPC1_FRATU</name>
<dbReference type="CDD" id="cd04672">
    <property type="entry name" value="NUDIX_CDP-Chase_like"/>
    <property type="match status" value="1"/>
</dbReference>
<sequence>MWYILFYLLGKDKLMHKDKIFEFIKKVQAISHTGIVYSKCPYALDNYHELLELSSKMLHEYIKSDVQPYDIYRDMYYPTPQPGVRVVIFKDDKLMMTEDADTPNEWTIPGGWCDIDLSPVETCIKEVKEETGYDIKVVKFLALMDRNKYTQSEIYNVYSLVFLAEIIGGENNPNFEVKKVDFFEIDKLPKLSHKLTKTELNIILEAYKQDIIYFE</sequence>
<dbReference type="GO" id="GO:0016787">
    <property type="term" value="F:hydrolase activity"/>
    <property type="evidence" value="ECO:0007669"/>
    <property type="project" value="UniProtKB-KW"/>
</dbReference>
<reference evidence="2 3" key="1">
    <citation type="submission" date="2019-06" db="EMBL/GenBank/DDBJ databases">
        <title>Phylogeography and genetic diversity of Francisella tularensis subsp. holarctica in France (1947-2018).</title>
        <authorList>
            <person name="Kevin M."/>
            <person name="Madani N."/>
            <person name="Maurin M."/>
        </authorList>
    </citation>
    <scope>NUCLEOTIDE SEQUENCE [LARGE SCALE GENOMIC DNA]</scope>
    <source>
        <strain evidence="2 3">ATCC 15482</strain>
    </source>
</reference>
<dbReference type="Gene3D" id="6.10.250.1120">
    <property type="match status" value="1"/>
</dbReference>
<accession>A0A6I4RPC1</accession>
<dbReference type="RefSeq" id="WP_003032999.1">
    <property type="nucleotide sequence ID" value="NZ_VJEZ01000006.1"/>
</dbReference>
<evidence type="ECO:0000259" key="1">
    <source>
        <dbReference type="PROSITE" id="PS51462"/>
    </source>
</evidence>
<dbReference type="AlphaFoldDB" id="A0A6I4RPC1"/>
<dbReference type="PANTHER" id="PTHR43736">
    <property type="entry name" value="ADP-RIBOSE PYROPHOSPHATASE"/>
    <property type="match status" value="1"/>
</dbReference>
<dbReference type="InterPro" id="IPR015797">
    <property type="entry name" value="NUDIX_hydrolase-like_dom_sf"/>
</dbReference>
<dbReference type="Pfam" id="PF00293">
    <property type="entry name" value="NUDIX"/>
    <property type="match status" value="1"/>
</dbReference>
<evidence type="ECO:0000313" key="2">
    <source>
        <dbReference type="EMBL" id="MWZ40047.1"/>
    </source>
</evidence>
<protein>
    <submittedName>
        <fullName evidence="2">NUDIX hydrolase</fullName>
    </submittedName>
</protein>
<gene>
    <name evidence="2" type="ORF">FNC33_05735</name>
</gene>
<dbReference type="Proteomes" id="UP000469081">
    <property type="component" value="Unassembled WGS sequence"/>
</dbReference>
<dbReference type="EMBL" id="VJEZ01000006">
    <property type="protein sequence ID" value="MWZ40047.1"/>
    <property type="molecule type" value="Genomic_DNA"/>
</dbReference>
<dbReference type="Gene3D" id="3.90.79.10">
    <property type="entry name" value="Nucleoside Triphosphate Pyrophosphohydrolase"/>
    <property type="match status" value="1"/>
</dbReference>
<evidence type="ECO:0000313" key="3">
    <source>
        <dbReference type="Proteomes" id="UP000469081"/>
    </source>
</evidence>
<dbReference type="PROSITE" id="PS51462">
    <property type="entry name" value="NUDIX"/>
    <property type="match status" value="1"/>
</dbReference>
<comment type="caution">
    <text evidence="2">The sequence shown here is derived from an EMBL/GenBank/DDBJ whole genome shotgun (WGS) entry which is preliminary data.</text>
</comment>
<dbReference type="SUPFAM" id="SSF55811">
    <property type="entry name" value="Nudix"/>
    <property type="match status" value="1"/>
</dbReference>